<dbReference type="EMBL" id="JABFCX010000002">
    <property type="protein sequence ID" value="NNU15312.1"/>
    <property type="molecule type" value="Genomic_DNA"/>
</dbReference>
<organism evidence="1 2">
    <name type="scientific">Parvularcula mediterranea</name>
    <dbReference type="NCBI Taxonomy" id="2732508"/>
    <lineage>
        <taxon>Bacteria</taxon>
        <taxon>Pseudomonadati</taxon>
        <taxon>Pseudomonadota</taxon>
        <taxon>Alphaproteobacteria</taxon>
        <taxon>Parvularculales</taxon>
        <taxon>Parvularculaceae</taxon>
        <taxon>Parvularcula</taxon>
    </lineage>
</organism>
<evidence type="ECO:0000313" key="1">
    <source>
        <dbReference type="EMBL" id="NNU15312.1"/>
    </source>
</evidence>
<reference evidence="1 2" key="1">
    <citation type="submission" date="2020-05" db="EMBL/GenBank/DDBJ databases">
        <title>Parvularcula mediterraneae sp. nov., isolated from polypropylene straw from shallow seawater of the seashore of Laganas in Zakynthos island, Greece.</title>
        <authorList>
            <person name="Szabo I."/>
            <person name="Al-Omari J."/>
            <person name="Rado J."/>
            <person name="Szerdahelyi G.S."/>
        </authorList>
    </citation>
    <scope>NUCLEOTIDE SEQUENCE [LARGE SCALE GENOMIC DNA]</scope>
    <source>
        <strain evidence="1 2">ZS-1/3</strain>
    </source>
</reference>
<protein>
    <submittedName>
        <fullName evidence="1">Uncharacterized protein</fullName>
    </submittedName>
</protein>
<dbReference type="PROSITE" id="PS51257">
    <property type="entry name" value="PROKAR_LIPOPROTEIN"/>
    <property type="match status" value="1"/>
</dbReference>
<evidence type="ECO:0000313" key="2">
    <source>
        <dbReference type="Proteomes" id="UP000536835"/>
    </source>
</evidence>
<name>A0A7Y3RL21_9PROT</name>
<proteinExistence type="predicted"/>
<comment type="caution">
    <text evidence="1">The sequence shown here is derived from an EMBL/GenBank/DDBJ whole genome shotgun (WGS) entry which is preliminary data.</text>
</comment>
<dbReference type="RefSeq" id="WP_173196706.1">
    <property type="nucleotide sequence ID" value="NZ_JABFCX010000002.1"/>
</dbReference>
<accession>A0A7Y3RL21</accession>
<keyword evidence="2" id="KW-1185">Reference proteome</keyword>
<gene>
    <name evidence="1" type="ORF">HK107_03100</name>
</gene>
<dbReference type="Proteomes" id="UP000536835">
    <property type="component" value="Unassembled WGS sequence"/>
</dbReference>
<sequence length="210" mass="22759">MRLAFVIAACLLTACQTVGDELKGEPHGPELAAVRLLPVGASDDEIVRLLLGERRRARGSVEARCGTRACLLELRTGTGLGGGYQYGRLSSVDRTKISRQTFTELKDRVVDRGLYDLPLSLGYSGDVICLHPSEYYIETSIESRNRLSYFSGCHSDYEQGFVVAAPLLALALSKFPNELAKISQNDEGRVAALMAAQLPTQEGAPDALDP</sequence>
<dbReference type="AlphaFoldDB" id="A0A7Y3RL21"/>